<accession>A0A3P6T6J7</accession>
<gene>
    <name evidence="1" type="ORF">GPUH_LOCUS8411</name>
</gene>
<organism evidence="1 2">
    <name type="scientific">Gongylonema pulchrum</name>
    <dbReference type="NCBI Taxonomy" id="637853"/>
    <lineage>
        <taxon>Eukaryota</taxon>
        <taxon>Metazoa</taxon>
        <taxon>Ecdysozoa</taxon>
        <taxon>Nematoda</taxon>
        <taxon>Chromadorea</taxon>
        <taxon>Rhabditida</taxon>
        <taxon>Spirurina</taxon>
        <taxon>Spiruromorpha</taxon>
        <taxon>Spiruroidea</taxon>
        <taxon>Gongylonematidae</taxon>
        <taxon>Gongylonema</taxon>
    </lineage>
</organism>
<dbReference type="Proteomes" id="UP000271098">
    <property type="component" value="Unassembled WGS sequence"/>
</dbReference>
<name>A0A3P6T6J7_9BILA</name>
<dbReference type="OrthoDB" id="5875602at2759"/>
<protein>
    <submittedName>
        <fullName evidence="1">Uncharacterized protein</fullName>
    </submittedName>
</protein>
<evidence type="ECO:0000313" key="2">
    <source>
        <dbReference type="Proteomes" id="UP000271098"/>
    </source>
</evidence>
<keyword evidence="2" id="KW-1185">Reference proteome</keyword>
<reference evidence="1 2" key="1">
    <citation type="submission" date="2018-11" db="EMBL/GenBank/DDBJ databases">
        <authorList>
            <consortium name="Pathogen Informatics"/>
        </authorList>
    </citation>
    <scope>NUCLEOTIDE SEQUENCE [LARGE SCALE GENOMIC DNA]</scope>
</reference>
<dbReference type="AlphaFoldDB" id="A0A3P6T6J7"/>
<sequence length="118" mass="13442">MDMTQFDYFIGTDPYTAWKDGVRYRHDSENRVVITSMLLMIGYKGTSSLAGKANLLRSSRKICARYSQYDMVPFDTDAELVDVILAVPSTTIRKNTKTTHSGYPMFDFIENAFGCTRD</sequence>
<dbReference type="EMBL" id="UYRT01024475">
    <property type="protein sequence ID" value="VDK62464.1"/>
    <property type="molecule type" value="Genomic_DNA"/>
</dbReference>
<proteinExistence type="predicted"/>
<evidence type="ECO:0000313" key="1">
    <source>
        <dbReference type="EMBL" id="VDK62464.1"/>
    </source>
</evidence>